<accession>A0A1W0A8Q7</accession>
<feature type="region of interest" description="Disordered" evidence="1">
    <location>
        <begin position="481"/>
        <end position="579"/>
    </location>
</feature>
<feature type="domain" description="Cep192-like" evidence="3">
    <location>
        <begin position="873"/>
        <end position="968"/>
    </location>
</feature>
<dbReference type="OrthoDB" id="67059at2759"/>
<dbReference type="InterPro" id="IPR054088">
    <property type="entry name" value="Cep192-like_D8"/>
</dbReference>
<reference evidence="4 5" key="1">
    <citation type="journal article" date="2014" name="Genome Biol. Evol.">
        <title>The secreted proteins of Achlya hypogyna and Thraustotheca clavata identify the ancestral oomycete secretome and reveal gene acquisitions by horizontal gene transfer.</title>
        <authorList>
            <person name="Misner I."/>
            <person name="Blouin N."/>
            <person name="Leonard G."/>
            <person name="Richards T.A."/>
            <person name="Lane C.E."/>
        </authorList>
    </citation>
    <scope>NUCLEOTIDE SEQUENCE [LARGE SCALE GENOMIC DNA]</scope>
    <source>
        <strain evidence="4 5">ATCC 34112</strain>
    </source>
</reference>
<feature type="compositionally biased region" description="Basic and acidic residues" evidence="1">
    <location>
        <begin position="649"/>
        <end position="666"/>
    </location>
</feature>
<dbReference type="GO" id="GO:0000242">
    <property type="term" value="C:pericentriolar material"/>
    <property type="evidence" value="ECO:0007669"/>
    <property type="project" value="TreeGrafter"/>
</dbReference>
<feature type="region of interest" description="Disordered" evidence="1">
    <location>
        <begin position="592"/>
        <end position="612"/>
    </location>
</feature>
<feature type="compositionally biased region" description="Polar residues" evidence="1">
    <location>
        <begin position="250"/>
        <end position="277"/>
    </location>
</feature>
<dbReference type="InterPro" id="IPR054092">
    <property type="entry name" value="Cep192-like_D6"/>
</dbReference>
<dbReference type="GO" id="GO:0005737">
    <property type="term" value="C:cytoplasm"/>
    <property type="evidence" value="ECO:0007669"/>
    <property type="project" value="TreeGrafter"/>
</dbReference>
<dbReference type="GO" id="GO:0051298">
    <property type="term" value="P:centrosome duplication"/>
    <property type="evidence" value="ECO:0007669"/>
    <property type="project" value="InterPro"/>
</dbReference>
<evidence type="ECO:0000259" key="3">
    <source>
        <dbReference type="Pfam" id="PF22076"/>
    </source>
</evidence>
<feature type="domain" description="Cep192-like" evidence="2">
    <location>
        <begin position="1004"/>
        <end position="1100"/>
    </location>
</feature>
<comment type="caution">
    <text evidence="4">The sequence shown here is derived from an EMBL/GenBank/DDBJ whole genome shotgun (WGS) entry which is preliminary data.</text>
</comment>
<evidence type="ECO:0000313" key="5">
    <source>
        <dbReference type="Proteomes" id="UP000243217"/>
    </source>
</evidence>
<dbReference type="GO" id="GO:0090222">
    <property type="term" value="P:centrosome-templated microtubule nucleation"/>
    <property type="evidence" value="ECO:0007669"/>
    <property type="project" value="InterPro"/>
</dbReference>
<protein>
    <recommendedName>
        <fullName evidence="6">MSP domain-containing protein</fullName>
    </recommendedName>
</protein>
<feature type="region of interest" description="Disordered" evidence="1">
    <location>
        <begin position="971"/>
        <end position="1004"/>
    </location>
</feature>
<feature type="region of interest" description="Disordered" evidence="1">
    <location>
        <begin position="241"/>
        <end position="277"/>
    </location>
</feature>
<name>A0A1W0A8Q7_9STRA</name>
<feature type="compositionally biased region" description="Polar residues" evidence="1">
    <location>
        <begin position="500"/>
        <end position="530"/>
    </location>
</feature>
<feature type="region of interest" description="Disordered" evidence="1">
    <location>
        <begin position="645"/>
        <end position="688"/>
    </location>
</feature>
<dbReference type="Gene3D" id="2.60.40.10">
    <property type="entry name" value="Immunoglobulins"/>
    <property type="match status" value="1"/>
</dbReference>
<dbReference type="GO" id="GO:0005814">
    <property type="term" value="C:centriole"/>
    <property type="evidence" value="ECO:0007669"/>
    <property type="project" value="TreeGrafter"/>
</dbReference>
<sequence length="1104" mass="122858">MTTPTTIQDYLNRYEKEQKQRVEAGRRTVSQEFGLDDGDRVNCEFLLNESDGDIAKYDEKKCMLSNVIDDTHFIDHLLDSPLAVKPKRLLYEDISESNMMSKRDSLESLFAPQDNLASQATLMNFDKEPINLDTERFVDAATFLSQQDALLPSQNTRPELNSDTTTWTNSSGFRSPDDFFAERSRDLSHVEFGDGLLSHKNSLMGSVAEGPLQITTKSHGLHKDFAPLSPTNQTVYIAAAPRTTKESSEPLKQTTSATTQEPLPPKYTSQTLPQPETSTRLTHVSYTPQANYLRQQSEDTSGIVAPFLDLSISQSTPIKDLVPHRQAPQTNSEQPLSISTYLQNSLVEYANRPNIESMTVNIDEEPFKVVSDAVQAAMSLTSHEREIAQWKEPIHPSHVIHSSLDAVAAVQAMMEATGHMQQSVSEVLRLREQAKQAIEAAVVSEAMAIADYHQRTQKQRPRTSSQQYERQAIDNITAEITSAALEPTQPNLPPPRRSSRASMQALKNTANYNATSPQANGKLHQTQANSRLEEADRSSNINGTRDTPAPRQRGCFSSGRAEPKVVPSPSKRSNAQQRPREFGLSPIRFQQSGAATPELSRNPSQHTISEEDRKRLHGLLAPNNTPAADMESTLQDRTAMPNRLQSRRSFREESHNATDTKPKLRIDTNVPRSSSSYHEKKPSSKMHRDDLQTAFSEVENYDTPTQPQRYTIQQHNKTSEKHQDQNLMYKEVPMSPPPTPYSKALERPKLCKRFLCTLGGEISETFVFRNTSPNYARICASIVPLSRGCNQFQIIPTVLEMPPHASDHFVIRFIASQVGAVSGIFQFRSMSGDPLAMPYEIIVDAHVKKPSVPPPQLSPPSVIHEEEDNGECLVDVHPTYIRLETSSQTKSFEVINYSDKAIPFSIACPYSHISIAPTQGIVRPKSKSSVTVLCNTSSSVVAPNKKSWCGSFSITLDGSLTREISVVVDASPMNKPPTQPDPKSSQLSQSSTTSSSRTNKKRSKRTLFFQAENMDCGTTSLHTSQCVPVRICNGTKEPMTVFVQPLERPFSCAYSSLTLRPRSYVEVPVVFTPEKHGEVSVPMIVHSSSQDKAILILHGRTSSN</sequence>
<dbReference type="AlphaFoldDB" id="A0A1W0A8Q7"/>
<dbReference type="Pfam" id="PF22066">
    <property type="entry name" value="Cep192_D8"/>
    <property type="match status" value="1"/>
</dbReference>
<dbReference type="Proteomes" id="UP000243217">
    <property type="component" value="Unassembled WGS sequence"/>
</dbReference>
<dbReference type="InterPro" id="IPR013783">
    <property type="entry name" value="Ig-like_fold"/>
</dbReference>
<dbReference type="GO" id="GO:0090307">
    <property type="term" value="P:mitotic spindle assembly"/>
    <property type="evidence" value="ECO:0007669"/>
    <property type="project" value="TreeGrafter"/>
</dbReference>
<evidence type="ECO:0008006" key="6">
    <source>
        <dbReference type="Google" id="ProtNLM"/>
    </source>
</evidence>
<organism evidence="4 5">
    <name type="scientific">Thraustotheca clavata</name>
    <dbReference type="NCBI Taxonomy" id="74557"/>
    <lineage>
        <taxon>Eukaryota</taxon>
        <taxon>Sar</taxon>
        <taxon>Stramenopiles</taxon>
        <taxon>Oomycota</taxon>
        <taxon>Saprolegniomycetes</taxon>
        <taxon>Saprolegniales</taxon>
        <taxon>Achlyaceae</taxon>
        <taxon>Thraustotheca</taxon>
    </lineage>
</organism>
<dbReference type="GO" id="GO:0019901">
    <property type="term" value="F:protein kinase binding"/>
    <property type="evidence" value="ECO:0007669"/>
    <property type="project" value="TreeGrafter"/>
</dbReference>
<feature type="compositionally biased region" description="Basic and acidic residues" evidence="1">
    <location>
        <begin position="677"/>
        <end position="688"/>
    </location>
</feature>
<dbReference type="PANTHER" id="PTHR16029:SF11">
    <property type="entry name" value="CENTROSOMAL PROTEIN OF 192 KDA"/>
    <property type="match status" value="1"/>
</dbReference>
<evidence type="ECO:0000313" key="4">
    <source>
        <dbReference type="EMBL" id="OQS06666.1"/>
    </source>
</evidence>
<dbReference type="EMBL" id="JNBS01000317">
    <property type="protein sequence ID" value="OQS06666.1"/>
    <property type="molecule type" value="Genomic_DNA"/>
</dbReference>
<dbReference type="PANTHER" id="PTHR16029">
    <property type="entry name" value="CENTROSOMAL PROTEIN OF 192 KDA"/>
    <property type="match status" value="1"/>
</dbReference>
<dbReference type="GO" id="GO:0071539">
    <property type="term" value="P:protein localization to centrosome"/>
    <property type="evidence" value="ECO:0007669"/>
    <property type="project" value="InterPro"/>
</dbReference>
<feature type="compositionally biased region" description="Polar residues" evidence="1">
    <location>
        <begin position="592"/>
        <end position="607"/>
    </location>
</feature>
<evidence type="ECO:0000259" key="2">
    <source>
        <dbReference type="Pfam" id="PF22066"/>
    </source>
</evidence>
<evidence type="ECO:0000256" key="1">
    <source>
        <dbReference type="SAM" id="MobiDB-lite"/>
    </source>
</evidence>
<proteinExistence type="predicted"/>
<dbReference type="Pfam" id="PF22076">
    <property type="entry name" value="Cep192_D6"/>
    <property type="match status" value="1"/>
</dbReference>
<keyword evidence="5" id="KW-1185">Reference proteome</keyword>
<feature type="compositionally biased region" description="Low complexity" evidence="1">
    <location>
        <begin position="983"/>
        <end position="997"/>
    </location>
</feature>
<dbReference type="InterPro" id="IPR039103">
    <property type="entry name" value="Spd-2/CEP192"/>
</dbReference>
<gene>
    <name evidence="4" type="ORF">THRCLA_01299</name>
</gene>